<gene>
    <name evidence="2" type="ORF">PQJ61_05570</name>
</gene>
<proteinExistence type="predicted"/>
<protein>
    <submittedName>
        <fullName evidence="2">Uncharacterized protein</fullName>
    </submittedName>
</protein>
<dbReference type="InterPro" id="IPR058399">
    <property type="entry name" value="DUF8086"/>
</dbReference>
<feature type="signal peptide" evidence="1">
    <location>
        <begin position="1"/>
        <end position="21"/>
    </location>
</feature>
<evidence type="ECO:0000256" key="1">
    <source>
        <dbReference type="SAM" id="SignalP"/>
    </source>
</evidence>
<dbReference type="Proteomes" id="UP001221217">
    <property type="component" value="Unassembled WGS sequence"/>
</dbReference>
<dbReference type="AlphaFoldDB" id="A0AAJ1IBG8"/>
<reference evidence="2 3" key="1">
    <citation type="submission" date="2022-12" db="EMBL/GenBank/DDBJ databases">
        <title>Metagenome assembled genome from gulf of manar.</title>
        <authorList>
            <person name="Kohli P."/>
            <person name="Pk S."/>
            <person name="Venkata Ramana C."/>
            <person name="Sasikala C."/>
        </authorList>
    </citation>
    <scope>NUCLEOTIDE SEQUENCE [LARGE SCALE GENOMIC DNA]</scope>
    <source>
        <strain evidence="2">JB008</strain>
    </source>
</reference>
<accession>A0AAJ1IBG8</accession>
<dbReference type="EMBL" id="JAQQAL010000011">
    <property type="protein sequence ID" value="MDC7226213.1"/>
    <property type="molecule type" value="Genomic_DNA"/>
</dbReference>
<sequence length="399" mass="44301">MNRKTLTILLLLTIFFTAAAAAQTEAAVFSEWAASARLIVFDAGYPELVESDRFSGSGLIDNSLAAAIEASSEMDFKPQTRALRTAGFAQLPDGILIIVNCGYPILLDTQHDNQTVIVQPDANTAEDYLKKSAGMTVGTVYVEGGTAGIHLYKDRLFVSDDDMQESGRSDNDVRPVVIECTVGPSGMFSIDIPEYRFAAENPGWEAVELIHRENYSLVAWKYSDDKKSRFRYIIHDENGNAIDETDEKRFRDEYNLKPAELGPFALRGFVQAAREGAVKGLQDYGDLYLRQSLASESSAGTDVDVYYSKAGSAAADRNRAPAQLQVCSDGELWYVLSGESVFVCGRNISRNELPSLPDNFRYTDIWASGRTMLICYEERRFPFNGRSGMILIKMRDILN</sequence>
<evidence type="ECO:0000313" key="2">
    <source>
        <dbReference type="EMBL" id="MDC7226213.1"/>
    </source>
</evidence>
<comment type="caution">
    <text evidence="2">The sequence shown here is derived from an EMBL/GenBank/DDBJ whole genome shotgun (WGS) entry which is preliminary data.</text>
</comment>
<evidence type="ECO:0000313" key="3">
    <source>
        <dbReference type="Proteomes" id="UP001221217"/>
    </source>
</evidence>
<dbReference type="Pfam" id="PF26331">
    <property type="entry name" value="DUF8086"/>
    <property type="match status" value="1"/>
</dbReference>
<organism evidence="2 3">
    <name type="scientific">Candidatus Thalassospirochaeta sargassi</name>
    <dbReference type="NCBI Taxonomy" id="3119039"/>
    <lineage>
        <taxon>Bacteria</taxon>
        <taxon>Pseudomonadati</taxon>
        <taxon>Spirochaetota</taxon>
        <taxon>Spirochaetia</taxon>
        <taxon>Spirochaetales</taxon>
        <taxon>Spirochaetaceae</taxon>
        <taxon>Candidatus Thalassospirochaeta</taxon>
    </lineage>
</organism>
<feature type="chain" id="PRO_5042545649" evidence="1">
    <location>
        <begin position="22"/>
        <end position="399"/>
    </location>
</feature>
<name>A0AAJ1IBG8_9SPIO</name>
<keyword evidence="1" id="KW-0732">Signal</keyword>